<dbReference type="InterPro" id="IPR051061">
    <property type="entry name" value="Zinc_finger_trans_reg"/>
</dbReference>
<dbReference type="PANTHER" id="PTHR46179">
    <property type="entry name" value="ZINC FINGER PROTEIN"/>
    <property type="match status" value="1"/>
</dbReference>
<evidence type="ECO:0000256" key="6">
    <source>
        <dbReference type="ARBA" id="ARBA00023015"/>
    </source>
</evidence>
<reference evidence="11 12" key="1">
    <citation type="submission" date="2019-12" db="EMBL/GenBank/DDBJ databases">
        <title>A genome sequence resource for the geographically widespread anthracnose pathogen Colletotrichum asianum.</title>
        <authorList>
            <person name="Meng Y."/>
        </authorList>
    </citation>
    <scope>NUCLEOTIDE SEQUENCE [LARGE SCALE GENOMIC DNA]</scope>
    <source>
        <strain evidence="11 12">ICMP 18580</strain>
    </source>
</reference>
<dbReference type="GO" id="GO:0008270">
    <property type="term" value="F:zinc ion binding"/>
    <property type="evidence" value="ECO:0007669"/>
    <property type="project" value="UniProtKB-KW"/>
</dbReference>
<evidence type="ECO:0000256" key="8">
    <source>
        <dbReference type="ARBA" id="ARBA00023242"/>
    </source>
</evidence>
<dbReference type="SMART" id="SM00355">
    <property type="entry name" value="ZnF_C2H2"/>
    <property type="match status" value="3"/>
</dbReference>
<organism evidence="11 12">
    <name type="scientific">Colletotrichum asianum</name>
    <dbReference type="NCBI Taxonomy" id="702518"/>
    <lineage>
        <taxon>Eukaryota</taxon>
        <taxon>Fungi</taxon>
        <taxon>Dikarya</taxon>
        <taxon>Ascomycota</taxon>
        <taxon>Pezizomycotina</taxon>
        <taxon>Sordariomycetes</taxon>
        <taxon>Hypocreomycetidae</taxon>
        <taxon>Glomerellales</taxon>
        <taxon>Glomerellaceae</taxon>
        <taxon>Colletotrichum</taxon>
        <taxon>Colletotrichum gloeosporioides species complex</taxon>
    </lineage>
</organism>
<dbReference type="GO" id="GO:0000978">
    <property type="term" value="F:RNA polymerase II cis-regulatory region sequence-specific DNA binding"/>
    <property type="evidence" value="ECO:0007669"/>
    <property type="project" value="UniProtKB-ARBA"/>
</dbReference>
<keyword evidence="7" id="KW-0804">Transcription</keyword>
<evidence type="ECO:0000259" key="10">
    <source>
        <dbReference type="PROSITE" id="PS50157"/>
    </source>
</evidence>
<keyword evidence="2" id="KW-0479">Metal-binding</keyword>
<dbReference type="AlphaFoldDB" id="A0A8H3ZXX1"/>
<dbReference type="GO" id="GO:0000981">
    <property type="term" value="F:DNA-binding transcription factor activity, RNA polymerase II-specific"/>
    <property type="evidence" value="ECO:0007669"/>
    <property type="project" value="UniProtKB-ARBA"/>
</dbReference>
<dbReference type="SUPFAM" id="SSF57667">
    <property type="entry name" value="beta-beta-alpha zinc fingers"/>
    <property type="match status" value="1"/>
</dbReference>
<accession>A0A8H3ZXX1</accession>
<dbReference type="InterPro" id="IPR013087">
    <property type="entry name" value="Znf_C2H2_type"/>
</dbReference>
<evidence type="ECO:0000256" key="7">
    <source>
        <dbReference type="ARBA" id="ARBA00023163"/>
    </source>
</evidence>
<keyword evidence="6" id="KW-0805">Transcription regulation</keyword>
<proteinExistence type="predicted"/>
<comment type="subcellular location">
    <subcellularLocation>
        <location evidence="1">Nucleus</location>
    </subcellularLocation>
</comment>
<keyword evidence="8" id="KW-0539">Nucleus</keyword>
<gene>
    <name evidence="11" type="ORF">GQ607_003895</name>
</gene>
<dbReference type="InterPro" id="IPR036236">
    <property type="entry name" value="Znf_C2H2_sf"/>
</dbReference>
<evidence type="ECO:0000256" key="3">
    <source>
        <dbReference type="ARBA" id="ARBA00022737"/>
    </source>
</evidence>
<keyword evidence="12" id="KW-1185">Reference proteome</keyword>
<feature type="domain" description="C2H2-type" evidence="10">
    <location>
        <begin position="252"/>
        <end position="276"/>
    </location>
</feature>
<dbReference type="EMBL" id="WOWK01000015">
    <property type="protein sequence ID" value="KAF0328870.1"/>
    <property type="molecule type" value="Genomic_DNA"/>
</dbReference>
<keyword evidence="3" id="KW-0677">Repeat</keyword>
<evidence type="ECO:0000256" key="2">
    <source>
        <dbReference type="ARBA" id="ARBA00022723"/>
    </source>
</evidence>
<feature type="domain" description="C2H2-type" evidence="10">
    <location>
        <begin position="224"/>
        <end position="253"/>
    </location>
</feature>
<comment type="caution">
    <text evidence="11">The sequence shown here is derived from an EMBL/GenBank/DDBJ whole genome shotgun (WGS) entry which is preliminary data.</text>
</comment>
<dbReference type="PROSITE" id="PS00028">
    <property type="entry name" value="ZINC_FINGER_C2H2_1"/>
    <property type="match status" value="2"/>
</dbReference>
<dbReference type="Pfam" id="PF00096">
    <property type="entry name" value="zf-C2H2"/>
    <property type="match status" value="2"/>
</dbReference>
<dbReference type="FunFam" id="3.30.160.60:FF:000072">
    <property type="entry name" value="zinc finger protein 143 isoform X1"/>
    <property type="match status" value="1"/>
</dbReference>
<evidence type="ECO:0000256" key="5">
    <source>
        <dbReference type="ARBA" id="ARBA00022833"/>
    </source>
</evidence>
<sequence>MLRNTRDALFPRLLDWTVVLAEAKTVREGTYWERNGGVVSASTLSGQNFHYLSQPNQPPSPTVAFYLDTSIQPNLVDSCYCVLLGNDICYCEHYYANPTTTFLKLESVTDPPIPLLSPASPTAAALGLDLPPLPSSWRSPTAPGVMECPLATPSSSSESSTNLLSPLNPEIAENECDRASDSGLTTASSSSGDNNFCSAVSPVAAAAAPAGLVGGTIDISRMRFECRWNSCGKVFRRPSDLTKHERYHIKEYRCDEAGCDKAFATQKDLKRHKKTHETLDGDSAGYRCRVPGCRKAKTGHVYNRRDNFVRHLRTKHVGMEFDVREELEMMY</sequence>
<dbReference type="PROSITE" id="PS50157">
    <property type="entry name" value="ZINC_FINGER_C2H2_2"/>
    <property type="match status" value="2"/>
</dbReference>
<evidence type="ECO:0000313" key="11">
    <source>
        <dbReference type="EMBL" id="KAF0328870.1"/>
    </source>
</evidence>
<name>A0A8H3ZXX1_9PEZI</name>
<dbReference type="GO" id="GO:0005634">
    <property type="term" value="C:nucleus"/>
    <property type="evidence" value="ECO:0007669"/>
    <property type="project" value="UniProtKB-SubCell"/>
</dbReference>
<dbReference type="Gene3D" id="3.30.160.60">
    <property type="entry name" value="Classic Zinc Finger"/>
    <property type="match status" value="2"/>
</dbReference>
<evidence type="ECO:0000256" key="4">
    <source>
        <dbReference type="ARBA" id="ARBA00022771"/>
    </source>
</evidence>
<evidence type="ECO:0000313" key="12">
    <source>
        <dbReference type="Proteomes" id="UP000434172"/>
    </source>
</evidence>
<keyword evidence="5" id="KW-0862">Zinc</keyword>
<keyword evidence="4 9" id="KW-0863">Zinc-finger</keyword>
<evidence type="ECO:0000256" key="9">
    <source>
        <dbReference type="PROSITE-ProRule" id="PRU00042"/>
    </source>
</evidence>
<evidence type="ECO:0000256" key="1">
    <source>
        <dbReference type="ARBA" id="ARBA00004123"/>
    </source>
</evidence>
<dbReference type="OrthoDB" id="8922241at2759"/>
<protein>
    <submittedName>
        <fullName evidence="11">Zinc finger protein</fullName>
    </submittedName>
</protein>
<dbReference type="Proteomes" id="UP000434172">
    <property type="component" value="Unassembled WGS sequence"/>
</dbReference>
<dbReference type="PANTHER" id="PTHR46179:SF13">
    <property type="entry name" value="C2H2-TYPE DOMAIN-CONTAINING PROTEIN"/>
    <property type="match status" value="1"/>
</dbReference>